<comment type="caution">
    <text evidence="3">The sequence shown here is derived from an EMBL/GenBank/DDBJ whole genome shotgun (WGS) entry which is preliminary data.</text>
</comment>
<keyword evidence="2" id="KW-0812">Transmembrane</keyword>
<dbReference type="GO" id="GO:0016787">
    <property type="term" value="F:hydrolase activity"/>
    <property type="evidence" value="ECO:0007669"/>
    <property type="project" value="UniProtKB-KW"/>
</dbReference>
<dbReference type="PANTHER" id="PTHR34853">
    <property type="match status" value="1"/>
</dbReference>
<keyword evidence="4" id="KW-1185">Reference proteome</keyword>
<evidence type="ECO:0000256" key="1">
    <source>
        <dbReference type="SAM" id="MobiDB-lite"/>
    </source>
</evidence>
<feature type="region of interest" description="Disordered" evidence="1">
    <location>
        <begin position="54"/>
        <end position="86"/>
    </location>
</feature>
<dbReference type="SUPFAM" id="SSF53474">
    <property type="entry name" value="alpha/beta-Hydrolases"/>
    <property type="match status" value="1"/>
</dbReference>
<accession>A0ABU2THW4</accession>
<evidence type="ECO:0000313" key="4">
    <source>
        <dbReference type="Proteomes" id="UP001180551"/>
    </source>
</evidence>
<sequence>MTKNASPQQHAPSAAPGVPAEPGALRGPRRVPRALAAGAALLLAVLTAAPAALAAPSHPTPDAAQGAGTAVRTTTDSAPTADRNRGTLLSLTPLGRQTRAEVVARARKQGLEAGTARHGVAAYRLIYRTITPDGRPTTASGLLALPVGSGSRPLPPVVHAHGTLAYRGDAPSVAEGPDRAVSVLYASAGRAALAPDYLGLGAGPGHHPYMDARSAASASLDMLRAAHSAAPELGAVLGRTVSLTGFSQGGQATMELGRELARGADPRFRPGTLAPVGGPYDLDGSELPGMFDGRIAPGAAVYYLSYFLTAQNRLHPLYRDPGEVFRAPYAHRVEDLFDGSHSEEDIVGKLPGRIEDLLTRTWYKKLQHPSGALLEALRANDRTCDWKPGRDVRITLYTATGDRDVPIANARSCAKDLAGHGTRATVVDQGADAGHGTSFLRSEPSIARTLPVAR</sequence>
<dbReference type="Proteomes" id="UP001180551">
    <property type="component" value="Unassembled WGS sequence"/>
</dbReference>
<dbReference type="EMBL" id="JAVRFE010000065">
    <property type="protein sequence ID" value="MDT0460480.1"/>
    <property type="molecule type" value="Genomic_DNA"/>
</dbReference>
<keyword evidence="3" id="KW-0378">Hydrolase</keyword>
<proteinExistence type="predicted"/>
<dbReference type="PIRSF" id="PIRSF029171">
    <property type="entry name" value="Esterase_LipA"/>
    <property type="match status" value="1"/>
</dbReference>
<dbReference type="Gene3D" id="3.40.50.1820">
    <property type="entry name" value="alpha/beta hydrolase"/>
    <property type="match status" value="1"/>
</dbReference>
<dbReference type="InterPro" id="IPR005152">
    <property type="entry name" value="Lipase_secreted"/>
</dbReference>
<keyword evidence="2" id="KW-0472">Membrane</keyword>
<protein>
    <submittedName>
        <fullName evidence="3">Alpha/beta hydrolase</fullName>
    </submittedName>
</protein>
<dbReference type="InterPro" id="IPR029058">
    <property type="entry name" value="AB_hydrolase_fold"/>
</dbReference>
<name>A0ABU2THW4_9ACTN</name>
<gene>
    <name evidence="3" type="ORF">RM550_32975</name>
</gene>
<dbReference type="PANTHER" id="PTHR34853:SF1">
    <property type="entry name" value="LIPASE 5"/>
    <property type="match status" value="1"/>
</dbReference>
<feature type="region of interest" description="Disordered" evidence="1">
    <location>
        <begin position="1"/>
        <end position="26"/>
    </location>
</feature>
<dbReference type="Gene3D" id="1.10.260.160">
    <property type="match status" value="1"/>
</dbReference>
<evidence type="ECO:0000256" key="2">
    <source>
        <dbReference type="SAM" id="Phobius"/>
    </source>
</evidence>
<reference evidence="3" key="1">
    <citation type="submission" date="2024-05" db="EMBL/GenBank/DDBJ databases">
        <title>30 novel species of actinomycetes from the DSMZ collection.</title>
        <authorList>
            <person name="Nouioui I."/>
        </authorList>
    </citation>
    <scope>NUCLEOTIDE SEQUENCE</scope>
    <source>
        <strain evidence="3">DSM 41527</strain>
    </source>
</reference>
<feature type="transmembrane region" description="Helical" evidence="2">
    <location>
        <begin position="34"/>
        <end position="55"/>
    </location>
</feature>
<dbReference type="RefSeq" id="WP_311627418.1">
    <property type="nucleotide sequence ID" value="NZ_JAVRFE010000065.1"/>
</dbReference>
<evidence type="ECO:0000313" key="3">
    <source>
        <dbReference type="EMBL" id="MDT0460480.1"/>
    </source>
</evidence>
<keyword evidence="2" id="KW-1133">Transmembrane helix</keyword>
<organism evidence="3 4">
    <name type="scientific">Streptomyces mooreae</name>
    <dbReference type="NCBI Taxonomy" id="3075523"/>
    <lineage>
        <taxon>Bacteria</taxon>
        <taxon>Bacillati</taxon>
        <taxon>Actinomycetota</taxon>
        <taxon>Actinomycetes</taxon>
        <taxon>Kitasatosporales</taxon>
        <taxon>Streptomycetaceae</taxon>
        <taxon>Streptomyces</taxon>
    </lineage>
</organism>